<evidence type="ECO:0000313" key="6">
    <source>
        <dbReference type="EMBL" id="SZX79290.1"/>
    </source>
</evidence>
<accession>A0A383WPA6</accession>
<keyword evidence="7" id="KW-1185">Reference proteome</keyword>
<evidence type="ECO:0000259" key="5">
    <source>
        <dbReference type="Pfam" id="PF00171"/>
    </source>
</evidence>
<dbReference type="GO" id="GO:0006574">
    <property type="term" value="P:L-valine catabolic process"/>
    <property type="evidence" value="ECO:0007669"/>
    <property type="project" value="TreeGrafter"/>
</dbReference>
<keyword evidence="4" id="KW-0520">NAD</keyword>
<dbReference type="EMBL" id="FNXT01001361">
    <property type="protein sequence ID" value="SZX79290.1"/>
    <property type="molecule type" value="Genomic_DNA"/>
</dbReference>
<keyword evidence="3" id="KW-0560">Oxidoreductase</keyword>
<dbReference type="STRING" id="3088.A0A383WPA6"/>
<dbReference type="InterPro" id="IPR016160">
    <property type="entry name" value="Ald_DH_CS_CYS"/>
</dbReference>
<dbReference type="Gene3D" id="3.40.605.10">
    <property type="entry name" value="Aldehyde Dehydrogenase, Chain A, domain 1"/>
    <property type="match status" value="2"/>
</dbReference>
<gene>
    <name evidence="6" type="ORF">BQ4739_LOCUS19570</name>
</gene>
<sequence>MQRSQQGLALAYARLLQIRSFYSSAAAASADAATQQVVSRLPLTTAAEFNAAVQAAKDAFPAWRATAVPTRQRVMLKFQELIRQHWDELAKSVTTEQGKTFQDAKGDVFRGLEVVEAACGIAPMLMGETLENVAAGIDCYSLRQPLGVCAGICPFNFPAMVPLWMYPMAITAGNTFVLKPSEKDPGASIMLAELALQAGLPKGVLNIVLGTHDVVNHILDHPDIAAVSFVGGDAAGRYIYGRAAANGKRVQVRARIWDFSLCCRNDCRVNQQQTASVCSFGRVSRGVLHTCFDALYVLDLVLDHGDIAVVSFVGGDAAGRYIYGRAAANGKPVQCNLGAKNHAVVLPDADVDSTVKALTGAGFGAAGQRCMAISAVVFVGGFERWREPMLEAAKTLKAQLVWSAYMKVLFWLTGAGFGAAGQRCMAISAVVFVGGFERWREPMLEAAKTLKVNGGMEPDADVNGGMEPDADVGPVITPEAKQRAEALIQAGIDQGAQCLLDGRGVMVPGYEKGNFVGPTLLAGVKPHMDCYKQEIFGPVLSCLEVDTLDEAIALVNANPWGNGTAIFTDSGSAARKFQHDVQVGMVGINVPIPVPLPMFSFTGWRGSFVGDLHMYGRAGVQFFTQPKTVTAKWTAPSAAGSAVAGGRMPGLDRVGA</sequence>
<dbReference type="InterPro" id="IPR016162">
    <property type="entry name" value="Ald_DH_N"/>
</dbReference>
<dbReference type="InterPro" id="IPR016163">
    <property type="entry name" value="Ald_DH_C"/>
</dbReference>
<dbReference type="GO" id="GO:0004491">
    <property type="term" value="F:methylmalonate-semialdehyde dehydrogenase (acylating, NAD) activity"/>
    <property type="evidence" value="ECO:0007669"/>
    <property type="project" value="UniProtKB-EC"/>
</dbReference>
<dbReference type="InterPro" id="IPR010061">
    <property type="entry name" value="MeMal-semiAld_DH"/>
</dbReference>
<dbReference type="InterPro" id="IPR015590">
    <property type="entry name" value="Aldehyde_DH_dom"/>
</dbReference>
<organism evidence="6 7">
    <name type="scientific">Tetradesmus obliquus</name>
    <name type="common">Green alga</name>
    <name type="synonym">Acutodesmus obliquus</name>
    <dbReference type="NCBI Taxonomy" id="3088"/>
    <lineage>
        <taxon>Eukaryota</taxon>
        <taxon>Viridiplantae</taxon>
        <taxon>Chlorophyta</taxon>
        <taxon>core chlorophytes</taxon>
        <taxon>Chlorophyceae</taxon>
        <taxon>CS clade</taxon>
        <taxon>Sphaeropleales</taxon>
        <taxon>Scenedesmaceae</taxon>
        <taxon>Tetradesmus</taxon>
    </lineage>
</organism>
<dbReference type="PROSITE" id="PS00070">
    <property type="entry name" value="ALDEHYDE_DEHYDR_CYS"/>
    <property type="match status" value="1"/>
</dbReference>
<dbReference type="CDD" id="cd07085">
    <property type="entry name" value="ALDH_F6_MMSDH"/>
    <property type="match status" value="1"/>
</dbReference>
<feature type="domain" description="Aldehyde dehydrogenase" evidence="5">
    <location>
        <begin position="285"/>
        <end position="398"/>
    </location>
</feature>
<dbReference type="PANTHER" id="PTHR43866:SF3">
    <property type="entry name" value="METHYLMALONATE-SEMIALDEHYDE DEHYDROGENASE [ACYLATING], MITOCHONDRIAL"/>
    <property type="match status" value="1"/>
</dbReference>
<reference evidence="6 7" key="1">
    <citation type="submission" date="2016-10" db="EMBL/GenBank/DDBJ databases">
        <authorList>
            <person name="Cai Z."/>
        </authorList>
    </citation>
    <scope>NUCLEOTIDE SEQUENCE [LARGE SCALE GENOMIC DNA]</scope>
</reference>
<dbReference type="FunFam" id="3.40.605.10:FF:000003">
    <property type="entry name" value="Methylmalonate-semialdehyde dehydrogenase [acylating]"/>
    <property type="match status" value="1"/>
</dbReference>
<dbReference type="AlphaFoldDB" id="A0A383WPA6"/>
<proteinExistence type="inferred from homology"/>
<feature type="domain" description="Aldehyde dehydrogenase" evidence="5">
    <location>
        <begin position="28"/>
        <end position="252"/>
    </location>
</feature>
<dbReference type="GO" id="GO:0005739">
    <property type="term" value="C:mitochondrion"/>
    <property type="evidence" value="ECO:0007669"/>
    <property type="project" value="TreeGrafter"/>
</dbReference>
<evidence type="ECO:0000256" key="1">
    <source>
        <dbReference type="ARBA" id="ARBA00009986"/>
    </source>
</evidence>
<dbReference type="GO" id="GO:0006210">
    <property type="term" value="P:thymine catabolic process"/>
    <property type="evidence" value="ECO:0007669"/>
    <property type="project" value="TreeGrafter"/>
</dbReference>
<feature type="domain" description="Aldehyde dehydrogenase" evidence="5">
    <location>
        <begin position="412"/>
        <end position="629"/>
    </location>
</feature>
<dbReference type="FunFam" id="3.40.309.10:FF:000002">
    <property type="entry name" value="Methylmalonate-semialdehyde dehydrogenase (Acylating)"/>
    <property type="match status" value="1"/>
</dbReference>
<evidence type="ECO:0000256" key="3">
    <source>
        <dbReference type="ARBA" id="ARBA00023002"/>
    </source>
</evidence>
<dbReference type="InterPro" id="IPR016161">
    <property type="entry name" value="Ald_DH/histidinol_DH"/>
</dbReference>
<dbReference type="EC" id="1.2.1.27" evidence="2"/>
<dbReference type="Proteomes" id="UP000256970">
    <property type="component" value="Unassembled WGS sequence"/>
</dbReference>
<dbReference type="PANTHER" id="PTHR43866">
    <property type="entry name" value="MALONATE-SEMIALDEHYDE DEHYDROGENASE"/>
    <property type="match status" value="1"/>
</dbReference>
<dbReference type="Pfam" id="PF00171">
    <property type="entry name" value="Aldedh"/>
    <property type="match status" value="3"/>
</dbReference>
<dbReference type="SUPFAM" id="SSF53720">
    <property type="entry name" value="ALDH-like"/>
    <property type="match status" value="2"/>
</dbReference>
<evidence type="ECO:0000313" key="7">
    <source>
        <dbReference type="Proteomes" id="UP000256970"/>
    </source>
</evidence>
<dbReference type="Gene3D" id="3.40.309.10">
    <property type="entry name" value="Aldehyde Dehydrogenase, Chain A, domain 2"/>
    <property type="match status" value="2"/>
</dbReference>
<evidence type="ECO:0000256" key="2">
    <source>
        <dbReference type="ARBA" id="ARBA00013048"/>
    </source>
</evidence>
<comment type="similarity">
    <text evidence="1">Belongs to the aldehyde dehydrogenase family.</text>
</comment>
<protein>
    <recommendedName>
        <fullName evidence="2">methylmalonate-semialdehyde dehydrogenase (CoA acylating)</fullName>
        <ecNumber evidence="2">1.2.1.27</ecNumber>
    </recommendedName>
</protein>
<evidence type="ECO:0000256" key="4">
    <source>
        <dbReference type="ARBA" id="ARBA00023027"/>
    </source>
</evidence>
<name>A0A383WPA6_TETOB</name>